<dbReference type="Proteomes" id="UP000436016">
    <property type="component" value="Unassembled WGS sequence"/>
</dbReference>
<dbReference type="Pfam" id="PF10112">
    <property type="entry name" value="Halogen_Hydrol"/>
    <property type="match status" value="1"/>
</dbReference>
<feature type="transmembrane region" description="Helical" evidence="3">
    <location>
        <begin position="108"/>
        <end position="128"/>
    </location>
</feature>
<dbReference type="InterPro" id="IPR018770">
    <property type="entry name" value="ChloroindolylP_hydrolase"/>
</dbReference>
<keyword evidence="5" id="KW-1185">Reference proteome</keyword>
<feature type="transmembrane region" description="Helical" evidence="3">
    <location>
        <begin position="42"/>
        <end position="62"/>
    </location>
</feature>
<sequence length="307" mass="33695">MAAQRYGGKYSPDGDPRPDSAKGARPSPGNAFRNRRPVHRDLRATLLYFVPLPLLFSAIGALNRGDALGMIADLLALSMLLAAAWMLREGQKAQVEYEARIVARPPAIPRKMFASALTGLGVFAAAWFGDGLGLLPALLFGGVAAGAHLMTFGLDPMRRKGIEGQSAQELDRVARVLDDAEALLQETSRAAATLGDRGLEARINRLCGAAREVFRTVEEDPRDLPRARKFLSVYLLGLRDSTRKFADVYRNSHDAEARRDFEALLSDLEETVQSQRSALLVEDRTELDIEIEVLRERLQAEGVVARS</sequence>
<evidence type="ECO:0000256" key="1">
    <source>
        <dbReference type="SAM" id="Coils"/>
    </source>
</evidence>
<protein>
    <recommendedName>
        <fullName evidence="6">5-bromo-4-chloroindolyl phosphate hydrolysis protein</fullName>
    </recommendedName>
</protein>
<dbReference type="AlphaFoldDB" id="A0A6B0TW63"/>
<keyword evidence="1" id="KW-0175">Coiled coil</keyword>
<keyword evidence="3" id="KW-0812">Transmembrane</keyword>
<feature type="region of interest" description="Disordered" evidence="2">
    <location>
        <begin position="1"/>
        <end position="35"/>
    </location>
</feature>
<evidence type="ECO:0008006" key="6">
    <source>
        <dbReference type="Google" id="ProtNLM"/>
    </source>
</evidence>
<reference evidence="4 5" key="1">
    <citation type="submission" date="2019-12" db="EMBL/GenBank/DDBJ databases">
        <title>Strain KN286 was isolated from seawater, which was collected from Caroline Seamount in the tropical western Pacific.</title>
        <authorList>
            <person name="Wang Q."/>
        </authorList>
    </citation>
    <scope>NUCLEOTIDE SEQUENCE [LARGE SCALE GENOMIC DNA]</scope>
    <source>
        <strain evidence="4 5">KN286</strain>
    </source>
</reference>
<feature type="coiled-coil region" evidence="1">
    <location>
        <begin position="170"/>
        <end position="197"/>
    </location>
</feature>
<evidence type="ECO:0000313" key="4">
    <source>
        <dbReference type="EMBL" id="MXU65404.1"/>
    </source>
</evidence>
<keyword evidence="3" id="KW-1133">Transmembrane helix</keyword>
<evidence type="ECO:0000256" key="3">
    <source>
        <dbReference type="SAM" id="Phobius"/>
    </source>
</evidence>
<proteinExistence type="predicted"/>
<evidence type="ECO:0000256" key="2">
    <source>
        <dbReference type="SAM" id="MobiDB-lite"/>
    </source>
</evidence>
<organism evidence="4 5">
    <name type="scientific">Oceanomicrobium pacificus</name>
    <dbReference type="NCBI Taxonomy" id="2692916"/>
    <lineage>
        <taxon>Bacteria</taxon>
        <taxon>Pseudomonadati</taxon>
        <taxon>Pseudomonadota</taxon>
        <taxon>Alphaproteobacteria</taxon>
        <taxon>Rhodobacterales</taxon>
        <taxon>Paracoccaceae</taxon>
        <taxon>Oceanomicrobium</taxon>
    </lineage>
</organism>
<feature type="transmembrane region" description="Helical" evidence="3">
    <location>
        <begin position="68"/>
        <end position="87"/>
    </location>
</feature>
<feature type="compositionally biased region" description="Basic and acidic residues" evidence="2">
    <location>
        <begin position="12"/>
        <end position="22"/>
    </location>
</feature>
<gene>
    <name evidence="4" type="ORF">GSH16_08080</name>
</gene>
<keyword evidence="3" id="KW-0472">Membrane</keyword>
<accession>A0A6B0TW63</accession>
<comment type="caution">
    <text evidence="4">The sequence shown here is derived from an EMBL/GenBank/DDBJ whole genome shotgun (WGS) entry which is preliminary data.</text>
</comment>
<dbReference type="EMBL" id="WUWG01000003">
    <property type="protein sequence ID" value="MXU65404.1"/>
    <property type="molecule type" value="Genomic_DNA"/>
</dbReference>
<name>A0A6B0TW63_9RHOB</name>
<feature type="transmembrane region" description="Helical" evidence="3">
    <location>
        <begin position="134"/>
        <end position="154"/>
    </location>
</feature>
<evidence type="ECO:0000313" key="5">
    <source>
        <dbReference type="Proteomes" id="UP000436016"/>
    </source>
</evidence>
<dbReference type="RefSeq" id="WP_160853852.1">
    <property type="nucleotide sequence ID" value="NZ_WUWG01000003.1"/>
</dbReference>